<evidence type="ECO:0000256" key="5">
    <source>
        <dbReference type="ARBA" id="ARBA00022679"/>
    </source>
</evidence>
<comment type="subcellular location">
    <subcellularLocation>
        <location evidence="1">Mitochondrion</location>
    </subcellularLocation>
</comment>
<comment type="function">
    <text evidence="10">Methionyl-tRNA formyltransferase that formylates methionyl-tRNA in mitochondria and is crucial for translation initiation.</text>
</comment>
<evidence type="ECO:0000313" key="14">
    <source>
        <dbReference type="Proteomes" id="UP001497644"/>
    </source>
</evidence>
<keyword evidence="7" id="KW-0809">Transit peptide</keyword>
<protein>
    <recommendedName>
        <fullName evidence="4">Methionyl-tRNA formyltransferase, mitochondrial</fullName>
        <ecNumber evidence="3">2.1.2.9</ecNumber>
    </recommendedName>
</protein>
<comment type="catalytic activity">
    <reaction evidence="9">
        <text>L-methionyl-tRNA(fMet) + (6R)-10-formyltetrahydrofolate = N-formyl-L-methionyl-tRNA(fMet) + (6S)-5,6,7,8-tetrahydrofolate + H(+)</text>
        <dbReference type="Rhea" id="RHEA:24380"/>
        <dbReference type="Rhea" id="RHEA-COMP:9952"/>
        <dbReference type="Rhea" id="RHEA-COMP:9953"/>
        <dbReference type="ChEBI" id="CHEBI:15378"/>
        <dbReference type="ChEBI" id="CHEBI:57453"/>
        <dbReference type="ChEBI" id="CHEBI:78530"/>
        <dbReference type="ChEBI" id="CHEBI:78844"/>
        <dbReference type="ChEBI" id="CHEBI:195366"/>
        <dbReference type="EC" id="2.1.2.9"/>
    </reaction>
    <physiologicalReaction direction="left-to-right" evidence="9">
        <dbReference type="Rhea" id="RHEA:24381"/>
    </physiologicalReaction>
</comment>
<evidence type="ECO:0000259" key="12">
    <source>
        <dbReference type="Pfam" id="PF02911"/>
    </source>
</evidence>
<comment type="similarity">
    <text evidence="2">Belongs to the Fmt family.</text>
</comment>
<evidence type="ECO:0000313" key="13">
    <source>
        <dbReference type="EMBL" id="CAL1681682.1"/>
    </source>
</evidence>
<keyword evidence="6" id="KW-0648">Protein biosynthesis</keyword>
<evidence type="ECO:0000256" key="7">
    <source>
        <dbReference type="ARBA" id="ARBA00022946"/>
    </source>
</evidence>
<dbReference type="EC" id="2.1.2.9" evidence="3"/>
<evidence type="ECO:0000256" key="10">
    <source>
        <dbReference type="ARBA" id="ARBA00057846"/>
    </source>
</evidence>
<feature type="domain" description="Formyl transferase N-terminal" evidence="11">
    <location>
        <begin position="123"/>
        <end position="221"/>
    </location>
</feature>
<evidence type="ECO:0000256" key="1">
    <source>
        <dbReference type="ARBA" id="ARBA00004173"/>
    </source>
</evidence>
<keyword evidence="5" id="KW-0808">Transferase</keyword>
<dbReference type="FunFam" id="3.40.50.12230:FF:000003">
    <property type="entry name" value="methionyl-tRNA formyltransferase, mitochondrial"/>
    <property type="match status" value="1"/>
</dbReference>
<evidence type="ECO:0000256" key="6">
    <source>
        <dbReference type="ARBA" id="ARBA00022917"/>
    </source>
</evidence>
<dbReference type="Pfam" id="PF00551">
    <property type="entry name" value="Formyl_trans_N"/>
    <property type="match status" value="1"/>
</dbReference>
<dbReference type="Pfam" id="PF02911">
    <property type="entry name" value="Formyl_trans_C"/>
    <property type="match status" value="1"/>
</dbReference>
<accession>A0AAV2NQT1</accession>
<evidence type="ECO:0000256" key="4">
    <source>
        <dbReference type="ARBA" id="ARBA00014185"/>
    </source>
</evidence>
<dbReference type="NCBIfam" id="TIGR00460">
    <property type="entry name" value="fmt"/>
    <property type="match status" value="1"/>
</dbReference>
<dbReference type="InterPro" id="IPR005793">
    <property type="entry name" value="Formyl_trans_C"/>
</dbReference>
<dbReference type="Proteomes" id="UP001497644">
    <property type="component" value="Chromosome 3"/>
</dbReference>
<evidence type="ECO:0000256" key="9">
    <source>
        <dbReference type="ARBA" id="ARBA00052555"/>
    </source>
</evidence>
<gene>
    <name evidence="13" type="ORF">LPLAT_LOCUS7649</name>
</gene>
<dbReference type="SUPFAM" id="SSF53328">
    <property type="entry name" value="Formyltransferase"/>
    <property type="match status" value="1"/>
</dbReference>
<dbReference type="InterPro" id="IPR011034">
    <property type="entry name" value="Formyl_transferase-like_C_sf"/>
</dbReference>
<dbReference type="SUPFAM" id="SSF50486">
    <property type="entry name" value="FMT C-terminal domain-like"/>
    <property type="match status" value="1"/>
</dbReference>
<proteinExistence type="inferred from homology"/>
<feature type="domain" description="Formyl transferase C-terminal" evidence="12">
    <location>
        <begin position="244"/>
        <end position="350"/>
    </location>
</feature>
<dbReference type="EMBL" id="OZ034826">
    <property type="protein sequence ID" value="CAL1681682.1"/>
    <property type="molecule type" value="Genomic_DNA"/>
</dbReference>
<evidence type="ECO:0000256" key="8">
    <source>
        <dbReference type="ARBA" id="ARBA00023128"/>
    </source>
</evidence>
<dbReference type="PANTHER" id="PTHR11138:SF5">
    <property type="entry name" value="METHIONYL-TRNA FORMYLTRANSFERASE, MITOCHONDRIAL"/>
    <property type="match status" value="1"/>
</dbReference>
<evidence type="ECO:0000256" key="2">
    <source>
        <dbReference type="ARBA" id="ARBA00010699"/>
    </source>
</evidence>
<dbReference type="InterPro" id="IPR036477">
    <property type="entry name" value="Formyl_transf_N_sf"/>
</dbReference>
<dbReference type="InterPro" id="IPR041711">
    <property type="entry name" value="Met-tRNA-FMT_N"/>
</dbReference>
<evidence type="ECO:0000259" key="11">
    <source>
        <dbReference type="Pfam" id="PF00551"/>
    </source>
</evidence>
<sequence length="366" mass="41550">MLNVNFSSRIIKKYSYFLTIFKSNGKSREVTSWHRVHHVRKRKLHSIRTSGPWNVLFFGTDNFALESLRSLYNEYRTKKLNRLEVVSAYKGKKNAIIQYAEEKGINVKRWPLENNPQDFHIGIVVSFGHLIPLNIINSFPLGMLNIHASLLPRWRGAAPIIYSLINGDTQTGITVMKIMPEKFDIGEIVAQEKLDIHADETLPELHVKLAKMGANILVDVIGKLPQILSSSRPQEKIGITYAPKITSKISLVKWDEMTAKNVYDLHRGLLGLYPLTTKFGDKTIKLFDVQQTLKPISVTNAENDVPGLVRFDRKSSALIVACKGPSWISIKKVIMTGHSPMSAMDFRNGFMQGKMKEKIFFQSNVI</sequence>
<keyword evidence="14" id="KW-1185">Reference proteome</keyword>
<evidence type="ECO:0000256" key="3">
    <source>
        <dbReference type="ARBA" id="ARBA00012261"/>
    </source>
</evidence>
<reference evidence="13" key="1">
    <citation type="submission" date="2024-04" db="EMBL/GenBank/DDBJ databases">
        <authorList>
            <consortium name="Molecular Ecology Group"/>
        </authorList>
    </citation>
    <scope>NUCLEOTIDE SEQUENCE</scope>
</reference>
<keyword evidence="8" id="KW-0496">Mitochondrion</keyword>
<dbReference type="InterPro" id="IPR005794">
    <property type="entry name" value="Fmt"/>
</dbReference>
<dbReference type="AlphaFoldDB" id="A0AAV2NQT1"/>
<dbReference type="GO" id="GO:0004479">
    <property type="term" value="F:methionyl-tRNA formyltransferase activity"/>
    <property type="evidence" value="ECO:0007669"/>
    <property type="project" value="UniProtKB-EC"/>
</dbReference>
<dbReference type="Gene3D" id="3.40.50.12230">
    <property type="match status" value="1"/>
</dbReference>
<dbReference type="GO" id="GO:0005739">
    <property type="term" value="C:mitochondrion"/>
    <property type="evidence" value="ECO:0007669"/>
    <property type="project" value="UniProtKB-SubCell"/>
</dbReference>
<organism evidence="13 14">
    <name type="scientific">Lasius platythorax</name>
    <dbReference type="NCBI Taxonomy" id="488582"/>
    <lineage>
        <taxon>Eukaryota</taxon>
        <taxon>Metazoa</taxon>
        <taxon>Ecdysozoa</taxon>
        <taxon>Arthropoda</taxon>
        <taxon>Hexapoda</taxon>
        <taxon>Insecta</taxon>
        <taxon>Pterygota</taxon>
        <taxon>Neoptera</taxon>
        <taxon>Endopterygota</taxon>
        <taxon>Hymenoptera</taxon>
        <taxon>Apocrita</taxon>
        <taxon>Aculeata</taxon>
        <taxon>Formicoidea</taxon>
        <taxon>Formicidae</taxon>
        <taxon>Formicinae</taxon>
        <taxon>Lasius</taxon>
        <taxon>Lasius</taxon>
    </lineage>
</organism>
<dbReference type="InterPro" id="IPR002376">
    <property type="entry name" value="Formyl_transf_N"/>
</dbReference>
<name>A0AAV2NQT1_9HYME</name>
<dbReference type="CDD" id="cd08646">
    <property type="entry name" value="FMT_core_Met-tRNA-FMT_N"/>
    <property type="match status" value="1"/>
</dbReference>
<dbReference type="PANTHER" id="PTHR11138">
    <property type="entry name" value="METHIONYL-TRNA FORMYLTRANSFERASE"/>
    <property type="match status" value="1"/>
</dbReference>